<protein>
    <submittedName>
        <fullName evidence="2">Uncharacterized protein</fullName>
    </submittedName>
</protein>
<feature type="region of interest" description="Disordered" evidence="1">
    <location>
        <begin position="34"/>
        <end position="72"/>
    </location>
</feature>
<organism evidence="2 3">
    <name type="scientific">Mycolicibacterium phlei DSM 43239 = CCUG 21000</name>
    <dbReference type="NCBI Taxonomy" id="1226750"/>
    <lineage>
        <taxon>Bacteria</taxon>
        <taxon>Bacillati</taxon>
        <taxon>Actinomycetota</taxon>
        <taxon>Actinomycetes</taxon>
        <taxon>Mycobacteriales</taxon>
        <taxon>Mycobacteriaceae</taxon>
        <taxon>Mycolicibacterium</taxon>
    </lineage>
</organism>
<accession>A0A5N5UQL1</accession>
<dbReference type="GeneID" id="74301634"/>
<dbReference type="EMBL" id="ANBP01000054">
    <property type="protein sequence ID" value="KAB7751882.1"/>
    <property type="molecule type" value="Genomic_DNA"/>
</dbReference>
<dbReference type="Proteomes" id="UP000325690">
    <property type="component" value="Unassembled WGS sequence"/>
</dbReference>
<evidence type="ECO:0000313" key="2">
    <source>
        <dbReference type="EMBL" id="KAB7751882.1"/>
    </source>
</evidence>
<dbReference type="AlphaFoldDB" id="A0A5N5UQL1"/>
<gene>
    <name evidence="2" type="ORF">MPHL21000_23480</name>
</gene>
<reference evidence="2 3" key="1">
    <citation type="submission" date="2012-10" db="EMBL/GenBank/DDBJ databases">
        <title>The draft sequence of the Mycobacterium pheli genome.</title>
        <authorList>
            <person name="Pettersson B.M.F."/>
            <person name="Das S."/>
            <person name="Dasgupta S."/>
            <person name="Bhattacharya A."/>
            <person name="Kirsebom L.A."/>
        </authorList>
    </citation>
    <scope>NUCLEOTIDE SEQUENCE [LARGE SCALE GENOMIC DNA]</scope>
    <source>
        <strain evidence="2 3">CCUG 21000</strain>
    </source>
</reference>
<dbReference type="RefSeq" id="WP_003886806.1">
    <property type="nucleotide sequence ID" value="NZ_ANBO01000045.1"/>
</dbReference>
<feature type="compositionally biased region" description="Basic residues" evidence="1">
    <location>
        <begin position="51"/>
        <end position="66"/>
    </location>
</feature>
<comment type="caution">
    <text evidence="2">The sequence shown here is derived from an EMBL/GenBank/DDBJ whole genome shotgun (WGS) entry which is preliminary data.</text>
</comment>
<sequence>MREFDRRLTASLSAGVLVAGVGAGTLLGAGLAFADDDEASGDPHTRSRLPLTRKKIRPTTRRRNRRNPIPTR</sequence>
<evidence type="ECO:0000313" key="3">
    <source>
        <dbReference type="Proteomes" id="UP000325690"/>
    </source>
</evidence>
<name>A0A5N5UQL1_MYCPH</name>
<proteinExistence type="predicted"/>
<keyword evidence="3" id="KW-1185">Reference proteome</keyword>
<evidence type="ECO:0000256" key="1">
    <source>
        <dbReference type="SAM" id="MobiDB-lite"/>
    </source>
</evidence>